<keyword evidence="3" id="KW-0378">Hydrolase</keyword>
<dbReference type="Pfam" id="PF00443">
    <property type="entry name" value="UCH"/>
    <property type="match status" value="1"/>
</dbReference>
<organism evidence="3 4">
    <name type="scientific">Trichinella spiralis</name>
    <name type="common">Trichina worm</name>
    <dbReference type="NCBI Taxonomy" id="6334"/>
    <lineage>
        <taxon>Eukaryota</taxon>
        <taxon>Metazoa</taxon>
        <taxon>Ecdysozoa</taxon>
        <taxon>Nematoda</taxon>
        <taxon>Enoplea</taxon>
        <taxon>Dorylaimia</taxon>
        <taxon>Trichinellida</taxon>
        <taxon>Trichinellidae</taxon>
        <taxon>Trichinella</taxon>
    </lineage>
</organism>
<comment type="similarity">
    <text evidence="1">Belongs to the peptidase C19 family.</text>
</comment>
<sequence>MNSLLQTLFLQINYERQYIRFQLNKTILIRASPGWNEEIDSFVWLGCVRFIFAARRSGTLQSVVGQSGSKMKDTPVNGVIPQLFEGKMKSYVRCKKVPFESNREEAFYDIQLNVKGKANIYESFKDYVAVETLEGDNNTMRAIMLMRVQYDPLNDQNLKINDRFEFPEKLDLMNFLNRKNLPQQIYINPKGNGRWCKFDDDVVSRCSKSEAIEQNYGGNDSESAHRHCTNAYMLAYIRDSVMGKNGNVPPLMKRPIDEVDIPVQLRARLQRERDVEALRKKEKSEAHLFCTVFVLSDDDFEVTRTRPDQY</sequence>
<proteinExistence type="inferred from homology"/>
<evidence type="ECO:0000256" key="1">
    <source>
        <dbReference type="ARBA" id="ARBA00009085"/>
    </source>
</evidence>
<dbReference type="Proteomes" id="UP001558632">
    <property type="component" value="Unassembled WGS sequence"/>
</dbReference>
<dbReference type="PANTHER" id="PTHR24006:SF644">
    <property type="entry name" value="UBIQUITIN CARBOXYL-TERMINAL HYDROLASE 7"/>
    <property type="match status" value="1"/>
</dbReference>
<name>A0ABR3K4Q5_TRISP</name>
<protein>
    <submittedName>
        <fullName evidence="3">Ubiquitin carboxyl-terminal hydrolase</fullName>
    </submittedName>
</protein>
<dbReference type="SUPFAM" id="SSF54001">
    <property type="entry name" value="Cysteine proteinases"/>
    <property type="match status" value="1"/>
</dbReference>
<dbReference type="EMBL" id="JBEUSY010000557">
    <property type="protein sequence ID" value="KAL1226918.1"/>
    <property type="molecule type" value="Genomic_DNA"/>
</dbReference>
<evidence type="ECO:0000313" key="4">
    <source>
        <dbReference type="Proteomes" id="UP001558632"/>
    </source>
</evidence>
<evidence type="ECO:0000313" key="3">
    <source>
        <dbReference type="EMBL" id="KAL1226918.1"/>
    </source>
</evidence>
<gene>
    <name evidence="3" type="ORF">TSPI_10093</name>
</gene>
<dbReference type="GO" id="GO:0016787">
    <property type="term" value="F:hydrolase activity"/>
    <property type="evidence" value="ECO:0007669"/>
    <property type="project" value="UniProtKB-KW"/>
</dbReference>
<comment type="caution">
    <text evidence="3">The sequence shown here is derived from an EMBL/GenBank/DDBJ whole genome shotgun (WGS) entry which is preliminary data.</text>
</comment>
<keyword evidence="4" id="KW-1185">Reference proteome</keyword>
<dbReference type="InterPro" id="IPR050164">
    <property type="entry name" value="Peptidase_C19"/>
</dbReference>
<feature type="domain" description="Peptidase C19 ubiquitin carboxyl-terminal hydrolase" evidence="2">
    <location>
        <begin position="70"/>
        <end position="184"/>
    </location>
</feature>
<accession>A0ABR3K4Q5</accession>
<dbReference type="InterPro" id="IPR038765">
    <property type="entry name" value="Papain-like_cys_pep_sf"/>
</dbReference>
<dbReference type="Gene3D" id="3.90.70.10">
    <property type="entry name" value="Cysteine proteinases"/>
    <property type="match status" value="1"/>
</dbReference>
<dbReference type="InterPro" id="IPR001394">
    <property type="entry name" value="Peptidase_C19_UCH"/>
</dbReference>
<dbReference type="PANTHER" id="PTHR24006">
    <property type="entry name" value="UBIQUITIN CARBOXYL-TERMINAL HYDROLASE"/>
    <property type="match status" value="1"/>
</dbReference>
<evidence type="ECO:0000259" key="2">
    <source>
        <dbReference type="Pfam" id="PF00443"/>
    </source>
</evidence>
<reference evidence="3 4" key="1">
    <citation type="submission" date="2024-07" db="EMBL/GenBank/DDBJ databases">
        <title>Enhanced genomic and transcriptomic resources for Trichinella pseudospiralis and T. spiralis underpin the discovery of pronounced molecular differences between stages and species.</title>
        <authorList>
            <person name="Pasi K.K."/>
            <person name="La Rosa G."/>
            <person name="Gomez-Morales M.A."/>
            <person name="Tosini F."/>
            <person name="Sumanam S."/>
            <person name="Young N.D."/>
            <person name="Chang B.C."/>
            <person name="Robin G.B."/>
        </authorList>
    </citation>
    <scope>NUCLEOTIDE SEQUENCE [LARGE SCALE GENOMIC DNA]</scope>
    <source>
        <strain evidence="3">ISS534</strain>
    </source>
</reference>